<gene>
    <name evidence="11" type="primary">mrpD</name>
    <name evidence="11" type="ORF">AQS8620_00712</name>
</gene>
<feature type="domain" description="NADH:quinone oxidoreductase/Mrp antiporter transmembrane" evidence="10">
    <location>
        <begin position="126"/>
        <end position="414"/>
    </location>
</feature>
<dbReference type="InterPro" id="IPR003918">
    <property type="entry name" value="NADH_UbQ_OxRdtase"/>
</dbReference>
<dbReference type="PRINTS" id="PR01437">
    <property type="entry name" value="NUOXDRDTASE4"/>
</dbReference>
<feature type="transmembrane region" description="Helical" evidence="9">
    <location>
        <begin position="106"/>
        <end position="125"/>
    </location>
</feature>
<evidence type="ECO:0000256" key="6">
    <source>
        <dbReference type="ARBA" id="ARBA00022989"/>
    </source>
</evidence>
<feature type="transmembrane region" description="Helical" evidence="9">
    <location>
        <begin position="401"/>
        <end position="421"/>
    </location>
</feature>
<dbReference type="PANTHER" id="PTHR42703">
    <property type="entry name" value="NADH DEHYDROGENASE"/>
    <property type="match status" value="1"/>
</dbReference>
<evidence type="ECO:0000256" key="4">
    <source>
        <dbReference type="ARBA" id="ARBA00022475"/>
    </source>
</evidence>
<reference evidence="11 12" key="1">
    <citation type="submission" date="2017-03" db="EMBL/GenBank/DDBJ databases">
        <authorList>
            <person name="Afonso C.L."/>
            <person name="Miller P.J."/>
            <person name="Scott M.A."/>
            <person name="Spackman E."/>
            <person name="Goraichik I."/>
            <person name="Dimitrov K.M."/>
            <person name="Suarez D.L."/>
            <person name="Swayne D.E."/>
        </authorList>
    </citation>
    <scope>NUCLEOTIDE SEQUENCE [LARGE SCALE GENOMIC DNA]</scope>
    <source>
        <strain evidence="11 12">CECT 8620</strain>
    </source>
</reference>
<feature type="transmembrane region" description="Helical" evidence="9">
    <location>
        <begin position="29"/>
        <end position="51"/>
    </location>
</feature>
<dbReference type="PANTHER" id="PTHR42703:SF1">
    <property type="entry name" value="NA(+)_H(+) ANTIPORTER SUBUNIT D1"/>
    <property type="match status" value="1"/>
</dbReference>
<feature type="transmembrane region" description="Helical" evidence="9">
    <location>
        <begin position="6"/>
        <end position="22"/>
    </location>
</feature>
<evidence type="ECO:0000256" key="9">
    <source>
        <dbReference type="SAM" id="Phobius"/>
    </source>
</evidence>
<feature type="transmembrane region" description="Helical" evidence="9">
    <location>
        <begin position="161"/>
        <end position="182"/>
    </location>
</feature>
<evidence type="ECO:0000256" key="7">
    <source>
        <dbReference type="ARBA" id="ARBA00023136"/>
    </source>
</evidence>
<organism evidence="11 12">
    <name type="scientific">Aquimixticola soesokkakensis</name>
    <dbReference type="NCBI Taxonomy" id="1519096"/>
    <lineage>
        <taxon>Bacteria</taxon>
        <taxon>Pseudomonadati</taxon>
        <taxon>Pseudomonadota</taxon>
        <taxon>Alphaproteobacteria</taxon>
        <taxon>Rhodobacterales</taxon>
        <taxon>Paracoccaceae</taxon>
        <taxon>Aquimixticola</taxon>
    </lineage>
</organism>
<keyword evidence="12" id="KW-1185">Reference proteome</keyword>
<dbReference type="Proteomes" id="UP000193862">
    <property type="component" value="Unassembled WGS sequence"/>
</dbReference>
<dbReference type="RefSeq" id="WP_085835469.1">
    <property type="nucleotide sequence ID" value="NZ_FWFS01000002.1"/>
</dbReference>
<keyword evidence="6 9" id="KW-1133">Transmembrane helix</keyword>
<accession>A0A1Y5RSJ0</accession>
<feature type="transmembrane region" description="Helical" evidence="9">
    <location>
        <begin position="299"/>
        <end position="320"/>
    </location>
</feature>
<feature type="transmembrane region" description="Helical" evidence="9">
    <location>
        <begin position="131"/>
        <end position="149"/>
    </location>
</feature>
<dbReference type="OrthoDB" id="9768329at2"/>
<comment type="function">
    <text evidence="1">NDH-1 shuttles electrons from NADH, via FMN and iron-sulfur (Fe-S) centers, to quinones in the respiratory chain. The immediate electron acceptor for the enzyme in this species is believed to be ubiquinone. Couples the redox reaction to proton translocation (for every two electrons transferred, four hydrogen ions are translocated across the cytoplasmic membrane), and thus conserves the redox energy in a proton gradient.</text>
</comment>
<protein>
    <submittedName>
        <fullName evidence="11">Na(+)/H(+) antiporter subunit D</fullName>
    </submittedName>
</protein>
<evidence type="ECO:0000259" key="10">
    <source>
        <dbReference type="Pfam" id="PF00361"/>
    </source>
</evidence>
<dbReference type="GO" id="GO:0042773">
    <property type="term" value="P:ATP synthesis coupled electron transport"/>
    <property type="evidence" value="ECO:0007669"/>
    <property type="project" value="InterPro"/>
</dbReference>
<dbReference type="EMBL" id="FWFS01000002">
    <property type="protein sequence ID" value="SLN24422.1"/>
    <property type="molecule type" value="Genomic_DNA"/>
</dbReference>
<feature type="transmembrane region" description="Helical" evidence="9">
    <location>
        <begin position="202"/>
        <end position="228"/>
    </location>
</feature>
<evidence type="ECO:0000256" key="8">
    <source>
        <dbReference type="RuleBase" id="RU000320"/>
    </source>
</evidence>
<feature type="transmembrane region" description="Helical" evidence="9">
    <location>
        <begin position="71"/>
        <end position="94"/>
    </location>
</feature>
<dbReference type="Pfam" id="PF00361">
    <property type="entry name" value="Proton_antipo_M"/>
    <property type="match status" value="1"/>
</dbReference>
<evidence type="ECO:0000313" key="12">
    <source>
        <dbReference type="Proteomes" id="UP000193862"/>
    </source>
</evidence>
<evidence type="ECO:0000313" key="11">
    <source>
        <dbReference type="EMBL" id="SLN24422.1"/>
    </source>
</evidence>
<dbReference type="InterPro" id="IPR050586">
    <property type="entry name" value="CPA3_Na-H_Antiporter_D"/>
</dbReference>
<feature type="transmembrane region" description="Helical" evidence="9">
    <location>
        <begin position="450"/>
        <end position="469"/>
    </location>
</feature>
<dbReference type="NCBIfam" id="NF009306">
    <property type="entry name" value="PRK12663.1"/>
    <property type="match status" value="1"/>
</dbReference>
<evidence type="ECO:0000256" key="1">
    <source>
        <dbReference type="ARBA" id="ARBA00002378"/>
    </source>
</evidence>
<feature type="transmembrane region" description="Helical" evidence="9">
    <location>
        <begin position="367"/>
        <end position="389"/>
    </location>
</feature>
<dbReference type="InterPro" id="IPR001750">
    <property type="entry name" value="ND/Mrp_TM"/>
</dbReference>
<name>A0A1Y5RSJ0_9RHOB</name>
<keyword evidence="4" id="KW-1003">Cell membrane</keyword>
<evidence type="ECO:0000256" key="2">
    <source>
        <dbReference type="ARBA" id="ARBA00004651"/>
    </source>
</evidence>
<keyword evidence="5 8" id="KW-0812">Transmembrane</keyword>
<dbReference type="GO" id="GO:0005886">
    <property type="term" value="C:plasma membrane"/>
    <property type="evidence" value="ECO:0007669"/>
    <property type="project" value="UniProtKB-SubCell"/>
</dbReference>
<dbReference type="GO" id="GO:0008137">
    <property type="term" value="F:NADH dehydrogenase (ubiquinone) activity"/>
    <property type="evidence" value="ECO:0007669"/>
    <property type="project" value="InterPro"/>
</dbReference>
<proteinExistence type="inferred from homology"/>
<evidence type="ECO:0000256" key="3">
    <source>
        <dbReference type="ARBA" id="ARBA00005346"/>
    </source>
</evidence>
<comment type="subcellular location">
    <subcellularLocation>
        <location evidence="2">Cell membrane</location>
        <topology evidence="2">Multi-pass membrane protein</topology>
    </subcellularLocation>
    <subcellularLocation>
        <location evidence="8">Membrane</location>
        <topology evidence="8">Multi-pass membrane protein</topology>
    </subcellularLocation>
</comment>
<keyword evidence="7 9" id="KW-0472">Membrane</keyword>
<dbReference type="AlphaFoldDB" id="A0A1Y5RSJ0"/>
<sequence length="500" mass="53049">MSWIVSLPLIIPFATAVLSFLWRRSHLGGLVSVTGAAAQLVAAGVLMASTWQNGYTVGQMGGWDAPFGITLVADLLSAVMVVITAITGLAVAVYALSEIDARREELGYHALFHVLLTGVTGAFLTGDLFNLYVWFEVMLIASFGLLVLGGTKAEIDGGVKYVALNLVSTMLFLMATGLLYGLTGSLNMADLAQSVRASDNQGLVTVIAMMFMVAFGVKAALFPLFFWLPASYHTPAFSVSAVFAGLLTKVGVYALIRAFTLIFVSDVALTHQILLWAAVLTMITGVLGAASQNDFRKILSFHIVSQIGYMVLGLALFTPLALTGAVFYLVHHIIVKANLFLVSGVAHKLAKGTDLSRIGGLYKTAPLLAFLFLIPAFSLAGFPPLSGFWAKYVVVKASFEAGAFVAGAAALVVGALTIFSMTKIWAEAFWKDHPDGQEPRLRDIALRERLLALAPIAGLAALTVVIGLFPAPFLDLASRASAQLLDPQAYIDAVMPGGPS</sequence>
<feature type="transmembrane region" description="Helical" evidence="9">
    <location>
        <begin position="235"/>
        <end position="256"/>
    </location>
</feature>
<feature type="transmembrane region" description="Helical" evidence="9">
    <location>
        <begin position="326"/>
        <end position="346"/>
    </location>
</feature>
<comment type="similarity">
    <text evidence="3">Belongs to the CPA3 antiporters (TC 2.A.63) subunit D family.</text>
</comment>
<evidence type="ECO:0000256" key="5">
    <source>
        <dbReference type="ARBA" id="ARBA00022692"/>
    </source>
</evidence>
<feature type="transmembrane region" description="Helical" evidence="9">
    <location>
        <begin position="268"/>
        <end position="287"/>
    </location>
</feature>